<dbReference type="PROSITE" id="PS50011">
    <property type="entry name" value="PROTEIN_KINASE_DOM"/>
    <property type="match status" value="1"/>
</dbReference>
<feature type="domain" description="Protein kinase" evidence="8">
    <location>
        <begin position="376"/>
        <end position="911"/>
    </location>
</feature>
<dbReference type="Proteomes" id="UP000037923">
    <property type="component" value="Unassembled WGS sequence"/>
</dbReference>
<keyword evidence="4" id="KW-0418">Kinase</keyword>
<feature type="compositionally biased region" description="Gly residues" evidence="7">
    <location>
        <begin position="35"/>
        <end position="52"/>
    </location>
</feature>
<name>A0A0N0DTB8_LEPPY</name>
<evidence type="ECO:0000256" key="2">
    <source>
        <dbReference type="ARBA" id="ARBA00022679"/>
    </source>
</evidence>
<dbReference type="GO" id="GO:0004674">
    <property type="term" value="F:protein serine/threonine kinase activity"/>
    <property type="evidence" value="ECO:0007669"/>
    <property type="project" value="UniProtKB-KW"/>
</dbReference>
<keyword evidence="1" id="KW-0723">Serine/threonine-protein kinase</keyword>
<evidence type="ECO:0000256" key="7">
    <source>
        <dbReference type="SAM" id="MobiDB-lite"/>
    </source>
</evidence>
<evidence type="ECO:0000256" key="5">
    <source>
        <dbReference type="ARBA" id="ARBA00022840"/>
    </source>
</evidence>
<dbReference type="InterPro" id="IPR017441">
    <property type="entry name" value="Protein_kinase_ATP_BS"/>
</dbReference>
<keyword evidence="10" id="KW-1185">Reference proteome</keyword>
<dbReference type="GO" id="GO:0005524">
    <property type="term" value="F:ATP binding"/>
    <property type="evidence" value="ECO:0007669"/>
    <property type="project" value="UniProtKB-UniRule"/>
</dbReference>
<feature type="compositionally biased region" description="Low complexity" evidence="7">
    <location>
        <begin position="262"/>
        <end position="300"/>
    </location>
</feature>
<reference evidence="9 10" key="1">
    <citation type="submission" date="2015-07" db="EMBL/GenBank/DDBJ databases">
        <title>High-quality genome of monoxenous trypanosomatid Leptomonas pyrrhocoris.</title>
        <authorList>
            <person name="Flegontov P."/>
            <person name="Butenko A."/>
            <person name="Firsov S."/>
            <person name="Vlcek C."/>
            <person name="Logacheva M.D."/>
            <person name="Field M."/>
            <person name="Filatov D."/>
            <person name="Flegontova O."/>
            <person name="Gerasimov E."/>
            <person name="Jackson A.P."/>
            <person name="Kelly S."/>
            <person name="Opperdoes F."/>
            <person name="O'Reilly A."/>
            <person name="Votypka J."/>
            <person name="Yurchenko V."/>
            <person name="Lukes J."/>
        </authorList>
    </citation>
    <scope>NUCLEOTIDE SEQUENCE [LARGE SCALE GENOMIC DNA]</scope>
    <source>
        <strain evidence="9">H10</strain>
    </source>
</reference>
<feature type="region of interest" description="Disordered" evidence="7">
    <location>
        <begin position="753"/>
        <end position="800"/>
    </location>
</feature>
<feature type="binding site" evidence="6">
    <location>
        <position position="405"/>
    </location>
    <ligand>
        <name>ATP</name>
        <dbReference type="ChEBI" id="CHEBI:30616"/>
    </ligand>
</feature>
<evidence type="ECO:0000313" key="9">
    <source>
        <dbReference type="EMBL" id="KPA77268.1"/>
    </source>
</evidence>
<evidence type="ECO:0000259" key="8">
    <source>
        <dbReference type="PROSITE" id="PS50011"/>
    </source>
</evidence>
<keyword evidence="3 6" id="KW-0547">Nucleotide-binding</keyword>
<organism evidence="9 10">
    <name type="scientific">Leptomonas pyrrhocoris</name>
    <name type="common">Firebug parasite</name>
    <dbReference type="NCBI Taxonomy" id="157538"/>
    <lineage>
        <taxon>Eukaryota</taxon>
        <taxon>Discoba</taxon>
        <taxon>Euglenozoa</taxon>
        <taxon>Kinetoplastea</taxon>
        <taxon>Metakinetoplastina</taxon>
        <taxon>Trypanosomatida</taxon>
        <taxon>Trypanosomatidae</taxon>
        <taxon>Leishmaniinae</taxon>
        <taxon>Leptomonas</taxon>
    </lineage>
</organism>
<keyword evidence="5 6" id="KW-0067">ATP-binding</keyword>
<dbReference type="InterPro" id="IPR000719">
    <property type="entry name" value="Prot_kinase_dom"/>
</dbReference>
<feature type="compositionally biased region" description="Low complexity" evidence="7">
    <location>
        <begin position="624"/>
        <end position="635"/>
    </location>
</feature>
<dbReference type="InterPro" id="IPR008271">
    <property type="entry name" value="Ser/Thr_kinase_AS"/>
</dbReference>
<evidence type="ECO:0000256" key="1">
    <source>
        <dbReference type="ARBA" id="ARBA00022527"/>
    </source>
</evidence>
<feature type="region of interest" description="Disordered" evidence="7">
    <location>
        <begin position="217"/>
        <end position="307"/>
    </location>
</feature>
<evidence type="ECO:0000313" key="10">
    <source>
        <dbReference type="Proteomes" id="UP000037923"/>
    </source>
</evidence>
<dbReference type="OMA" id="GHYVPCE"/>
<feature type="compositionally biased region" description="Low complexity" evidence="7">
    <location>
        <begin position="74"/>
        <end position="91"/>
    </location>
</feature>
<feature type="region of interest" description="Disordered" evidence="7">
    <location>
        <begin position="539"/>
        <end position="574"/>
    </location>
</feature>
<dbReference type="InterPro" id="IPR011009">
    <property type="entry name" value="Kinase-like_dom_sf"/>
</dbReference>
<accession>A0A0N0DTB8</accession>
<proteinExistence type="predicted"/>
<dbReference type="VEuPathDB" id="TriTrypDB:LpyrH10_17_0950"/>
<dbReference type="RefSeq" id="XP_015655707.1">
    <property type="nucleotide sequence ID" value="XM_015805701.1"/>
</dbReference>
<dbReference type="PROSITE" id="PS00107">
    <property type="entry name" value="PROTEIN_KINASE_ATP"/>
    <property type="match status" value="1"/>
</dbReference>
<dbReference type="InterPro" id="IPR050494">
    <property type="entry name" value="Ser_Thr_dual-spec_kinase"/>
</dbReference>
<protein>
    <recommendedName>
        <fullName evidence="8">Protein kinase domain-containing protein</fullName>
    </recommendedName>
</protein>
<evidence type="ECO:0000256" key="3">
    <source>
        <dbReference type="ARBA" id="ARBA00022741"/>
    </source>
</evidence>
<comment type="caution">
    <text evidence="9">The sequence shown here is derived from an EMBL/GenBank/DDBJ whole genome shotgun (WGS) entry which is preliminary data.</text>
</comment>
<dbReference type="OrthoDB" id="9332038at2759"/>
<feature type="compositionally biased region" description="Low complexity" evidence="7">
    <location>
        <begin position="543"/>
        <end position="556"/>
    </location>
</feature>
<dbReference type="SUPFAM" id="SSF56112">
    <property type="entry name" value="Protein kinase-like (PK-like)"/>
    <property type="match status" value="1"/>
</dbReference>
<dbReference type="PANTHER" id="PTHR24058">
    <property type="entry name" value="DUAL SPECIFICITY PROTEIN KINASE"/>
    <property type="match status" value="1"/>
</dbReference>
<gene>
    <name evidence="9" type="ORF">ABB37_07163</name>
</gene>
<feature type="region of interest" description="Disordered" evidence="7">
    <location>
        <begin position="928"/>
        <end position="975"/>
    </location>
</feature>
<dbReference type="AlphaFoldDB" id="A0A0N0DTB8"/>
<feature type="compositionally biased region" description="Gly residues" evidence="7">
    <location>
        <begin position="753"/>
        <end position="764"/>
    </location>
</feature>
<dbReference type="EMBL" id="LGTL01000017">
    <property type="protein sequence ID" value="KPA77268.1"/>
    <property type="molecule type" value="Genomic_DNA"/>
</dbReference>
<evidence type="ECO:0000256" key="4">
    <source>
        <dbReference type="ARBA" id="ARBA00022777"/>
    </source>
</evidence>
<evidence type="ECO:0000256" key="6">
    <source>
        <dbReference type="PROSITE-ProRule" id="PRU10141"/>
    </source>
</evidence>
<dbReference type="GeneID" id="26907449"/>
<feature type="region of interest" description="Disordered" evidence="7">
    <location>
        <begin position="597"/>
        <end position="635"/>
    </location>
</feature>
<sequence length="975" mass="100691">MSDTTPIYMVNVPVGPGGGASGGEGQAVSGYSHWRGGGGVSSGNSGGGGGGYHPDHQRRRNGGGGYSGYGDLFQSPRQQQQQPQQHLSPRSQHGRRRGGNGGGGGSLGNTDRGMHSRIPSSSSGQDLPPMPPVDSSSGTHVEAETMHGAFDLSSLSPPHATHNSSAMTAAAVAAGVNFSVSNTAATAAVAPLPYALSGSSARRGSAAAAAAAASGGGATTSRISGVEPPFAQHSSSSSSGLAGGELRGDRSAGVTISPPPLSLSAQQQQQQQQQPQMSSAGVSRSGVSTSSTTTNANSGAAAGGGGVTRYTRLRGEERPTVALSQNIMSVYQTINEIFYQERQKLLAAPAKYVTRKYEDASGHYVPCEGEVIADRYVFKELIGQGSFGKVLHCIDRKYNEPVAVKIIRSGPYFESQGWFEAQVVAHLNNDVSLQNLVVQLRKVFLWKGHMVLVFEPLSFSLYKLITLTKHNGVSLDLTRKFAYQMVKVLLVLEQHQPPIIHCDLKPENVLLRDPSRSGVRVIDFGSACYQQQTTWRLPPAQVPLPASSPSASAGPPWDCVGERRSGGGTGTTTTTTAAAVVSSSSAASSPRAAATSSVAKASAGGGGETATGETATGPPLQQQTTAVAATGTTAPTSTTANATDIFFPAATITAAGANADVEVVMPKYIQSRYYRSPEVILELGYTTAIDRWSLGCFLTEMHTGCPLFQGNNETDMVAYFTMVLGALPDYMIAASPKRTRLYHTCPIVDNNNNGGGGGGGGGEGTSSPPALGGSSSAAGTAQALSLQPEQQKQQQQRAASPLLAFTTSPSPILTPFTDAPGHAPGSPFFLRAPQVEDTESATANAVRAAGPGTPLEKVLGVHTGGPRGCRAGQRGHDAAAYETFCDFIEKLLQYDPRQRMSCAQAIQHPFLEPIRVLEARAAAAAVAEADATATPSRTGTGAAAEGDEGSATTASVATTTTAAVAPDKSSDAFNA</sequence>
<dbReference type="Pfam" id="PF00069">
    <property type="entry name" value="Pkinase"/>
    <property type="match status" value="2"/>
</dbReference>
<feature type="compositionally biased region" description="Low complexity" evidence="7">
    <location>
        <begin position="928"/>
        <end position="965"/>
    </location>
</feature>
<dbReference type="PROSITE" id="PS00108">
    <property type="entry name" value="PROTEIN_KINASE_ST"/>
    <property type="match status" value="1"/>
</dbReference>
<dbReference type="SMART" id="SM00220">
    <property type="entry name" value="S_TKc"/>
    <property type="match status" value="1"/>
</dbReference>
<dbReference type="Gene3D" id="1.10.510.10">
    <property type="entry name" value="Transferase(Phosphotransferase) domain 1"/>
    <property type="match status" value="3"/>
</dbReference>
<feature type="region of interest" description="Disordered" evidence="7">
    <location>
        <begin position="19"/>
        <end position="140"/>
    </location>
</feature>
<keyword evidence="2" id="KW-0808">Transferase</keyword>
<feature type="compositionally biased region" description="Low complexity" evidence="7">
    <location>
        <begin position="765"/>
        <end position="800"/>
    </location>
</feature>
<dbReference type="PANTHER" id="PTHR24058:SF131">
    <property type="entry name" value="KINASE, PUTATIVE-RELATED"/>
    <property type="match status" value="1"/>
</dbReference>